<dbReference type="Proteomes" id="UP000318939">
    <property type="component" value="Plasmid unnamed1"/>
</dbReference>
<evidence type="ECO:0000313" key="2">
    <source>
        <dbReference type="EMBL" id="WFS26063.1"/>
    </source>
</evidence>
<keyword evidence="2" id="KW-0614">Plasmid</keyword>
<reference evidence="2 3" key="2">
    <citation type="journal article" date="2023" name="MicrobiologyOpen">
        <title>Genomics of the tumorigenes clade of the family Rhizobiaceae and description of Rhizobium rhododendri sp. nov.</title>
        <authorList>
            <person name="Kuzmanovic N."/>
            <person name="diCenzo G.C."/>
            <person name="Bunk B."/>
            <person name="Sproeer C."/>
            <person name="Fruehling A."/>
            <person name="Neumann-Schaal M."/>
            <person name="Overmann J."/>
            <person name="Smalla K."/>
        </authorList>
    </citation>
    <scope>NUCLEOTIDE SEQUENCE [LARGE SCALE GENOMIC DNA]</scope>
    <source>
        <strain evidence="3">rho-6.2</strain>
        <plasmid evidence="2 3">unnamed1</plasmid>
    </source>
</reference>
<reference evidence="2 3" key="1">
    <citation type="journal article" date="2019" name="Phytopathology">
        <title>A Novel Group of Rhizobium tumorigenes-Like Agrobacteria Associated with Crown Gall Disease of Rhododendron and Blueberry.</title>
        <authorList>
            <person name="Kuzmanovic N."/>
            <person name="Behrens P."/>
            <person name="Idczak E."/>
            <person name="Wagner S."/>
            <person name="Gotz M."/>
            <person name="Sproer C."/>
            <person name="Bunk B."/>
            <person name="Overmann J."/>
            <person name="Smalla K."/>
        </authorList>
    </citation>
    <scope>NUCLEOTIDE SEQUENCE [LARGE SCALE GENOMIC DNA]</scope>
    <source>
        <strain evidence="3">rho-6.2</strain>
    </source>
</reference>
<dbReference type="Pfam" id="PF18894">
    <property type="entry name" value="PhageMetallopep"/>
    <property type="match status" value="1"/>
</dbReference>
<feature type="domain" description="Putative phage metallopeptidase" evidence="1">
    <location>
        <begin position="8"/>
        <end position="60"/>
    </location>
</feature>
<name>A0ABY8IS96_9HYPH</name>
<organism evidence="2 3">
    <name type="scientific">Rhizobium rhododendri</name>
    <dbReference type="NCBI Taxonomy" id="2506430"/>
    <lineage>
        <taxon>Bacteria</taxon>
        <taxon>Pseudomonadati</taxon>
        <taxon>Pseudomonadota</taxon>
        <taxon>Alphaproteobacteria</taxon>
        <taxon>Hyphomicrobiales</taxon>
        <taxon>Rhizobiaceae</taxon>
        <taxon>Rhizobium/Agrobacterium group</taxon>
        <taxon>Rhizobium</taxon>
    </lineage>
</organism>
<protein>
    <submittedName>
        <fullName evidence="2">Metallopeptidase</fullName>
        <ecNumber evidence="2">3.4.24.-</ecNumber>
    </submittedName>
</protein>
<gene>
    <name evidence="2" type="ORF">PR018_23705</name>
</gene>
<dbReference type="EMBL" id="CP117268">
    <property type="protein sequence ID" value="WFS26063.1"/>
    <property type="molecule type" value="Genomic_DNA"/>
</dbReference>
<keyword evidence="3" id="KW-1185">Reference proteome</keyword>
<keyword evidence="2" id="KW-0378">Hydrolase</keyword>
<evidence type="ECO:0000259" key="1">
    <source>
        <dbReference type="Pfam" id="PF18894"/>
    </source>
</evidence>
<geneLocation type="plasmid" evidence="2 3">
    <name>unnamed1</name>
</geneLocation>
<dbReference type="EC" id="3.4.24.-" evidence="2"/>
<accession>A0ABY8IS96</accession>
<dbReference type="InterPro" id="IPR043998">
    <property type="entry name" value="Put_Metallopep"/>
</dbReference>
<dbReference type="GO" id="GO:0016787">
    <property type="term" value="F:hydrolase activity"/>
    <property type="evidence" value="ECO:0007669"/>
    <property type="project" value="UniProtKB-KW"/>
</dbReference>
<proteinExistence type="predicted"/>
<sequence>MGQCEEGKPQGVMGKWSRARAEQVMEWFGQIPDFIITLAASYCAQCGDAKLMALVEHELYPAA</sequence>
<evidence type="ECO:0000313" key="3">
    <source>
        <dbReference type="Proteomes" id="UP000318939"/>
    </source>
</evidence>